<dbReference type="OrthoDB" id="6080198at2759"/>
<feature type="region of interest" description="Disordered" evidence="3">
    <location>
        <begin position="1"/>
        <end position="73"/>
    </location>
</feature>
<dbReference type="AlphaFoldDB" id="A0A7M7GKS1"/>
<dbReference type="InterPro" id="IPR036834">
    <property type="entry name" value="Bcl-2-like_sf"/>
</dbReference>
<protein>
    <recommendedName>
        <fullName evidence="4">Bcl-2 Bcl-2 homology region 1-3 domain-containing protein</fullName>
    </recommendedName>
</protein>
<dbReference type="SUPFAM" id="SSF56854">
    <property type="entry name" value="Bcl-2 inhibitors of programmed cell death"/>
    <property type="match status" value="1"/>
</dbReference>
<name>A0A7M7GKS1_STRPU</name>
<feature type="compositionally biased region" description="Polar residues" evidence="3">
    <location>
        <begin position="14"/>
        <end position="34"/>
    </location>
</feature>
<dbReference type="GO" id="GO:0097192">
    <property type="term" value="P:extrinsic apoptotic signaling pathway in absence of ligand"/>
    <property type="evidence" value="ECO:0000318"/>
    <property type="project" value="GO_Central"/>
</dbReference>
<dbReference type="Gene3D" id="1.10.437.10">
    <property type="entry name" value="Blc2-like"/>
    <property type="match status" value="1"/>
</dbReference>
<dbReference type="PROSITE" id="PS50062">
    <property type="entry name" value="BCL2_FAMILY"/>
    <property type="match status" value="1"/>
</dbReference>
<dbReference type="Proteomes" id="UP000007110">
    <property type="component" value="Unassembled WGS sequence"/>
</dbReference>
<dbReference type="Pfam" id="PF00452">
    <property type="entry name" value="Bcl-2"/>
    <property type="match status" value="1"/>
</dbReference>
<organism evidence="5 6">
    <name type="scientific">Strongylocentrotus purpuratus</name>
    <name type="common">Purple sea urchin</name>
    <dbReference type="NCBI Taxonomy" id="7668"/>
    <lineage>
        <taxon>Eukaryota</taxon>
        <taxon>Metazoa</taxon>
        <taxon>Echinodermata</taxon>
        <taxon>Eleutherozoa</taxon>
        <taxon>Echinozoa</taxon>
        <taxon>Echinoidea</taxon>
        <taxon>Euechinoidea</taxon>
        <taxon>Echinacea</taxon>
        <taxon>Camarodonta</taxon>
        <taxon>Echinidea</taxon>
        <taxon>Strongylocentrotidae</taxon>
        <taxon>Strongylocentrotus</taxon>
    </lineage>
</organism>
<comment type="similarity">
    <text evidence="1">Belongs to the Bcl-2 family.</text>
</comment>
<dbReference type="InterPro" id="IPR046371">
    <property type="entry name" value="Bcl-2_BH1-3"/>
</dbReference>
<dbReference type="KEGG" id="spu:100888576"/>
<evidence type="ECO:0000256" key="3">
    <source>
        <dbReference type="SAM" id="MobiDB-lite"/>
    </source>
</evidence>
<evidence type="ECO:0000313" key="6">
    <source>
        <dbReference type="Proteomes" id="UP000007110"/>
    </source>
</evidence>
<dbReference type="GO" id="GO:0015267">
    <property type="term" value="F:channel activity"/>
    <property type="evidence" value="ECO:0000318"/>
    <property type="project" value="GO_Central"/>
</dbReference>
<dbReference type="InParanoid" id="A0A7M7GKS1"/>
<evidence type="ECO:0000313" key="5">
    <source>
        <dbReference type="EnsemblMetazoa" id="XP_003726120"/>
    </source>
</evidence>
<keyword evidence="6" id="KW-1185">Reference proteome</keyword>
<dbReference type="InterPro" id="IPR026298">
    <property type="entry name" value="Bcl-2_fam"/>
</dbReference>
<dbReference type="GeneID" id="100888576"/>
<dbReference type="RefSeq" id="XP_003726120.2">
    <property type="nucleotide sequence ID" value="XM_003726072.3"/>
</dbReference>
<feature type="domain" description="Bcl-2 Bcl-2 homology region 1-3" evidence="4">
    <location>
        <begin position="179"/>
        <end position="279"/>
    </location>
</feature>
<dbReference type="PANTHER" id="PTHR11256">
    <property type="entry name" value="BCL-2 RELATED"/>
    <property type="match status" value="1"/>
</dbReference>
<feature type="compositionally biased region" description="Basic and acidic residues" evidence="3">
    <location>
        <begin position="1"/>
        <end position="12"/>
    </location>
</feature>
<dbReference type="EnsemblMetazoa" id="XM_030976306">
    <property type="protein sequence ID" value="XP_030832166"/>
    <property type="gene ID" value="LOC100888576"/>
</dbReference>
<accession>A0A7M7GKS1</accession>
<reference evidence="6" key="1">
    <citation type="submission" date="2015-02" db="EMBL/GenBank/DDBJ databases">
        <title>Genome sequencing for Strongylocentrotus purpuratus.</title>
        <authorList>
            <person name="Murali S."/>
            <person name="Liu Y."/>
            <person name="Vee V."/>
            <person name="English A."/>
            <person name="Wang M."/>
            <person name="Skinner E."/>
            <person name="Han Y."/>
            <person name="Muzny D.M."/>
            <person name="Worley K.C."/>
            <person name="Gibbs R.A."/>
        </authorList>
    </citation>
    <scope>NUCLEOTIDE SEQUENCE</scope>
</reference>
<dbReference type="GO" id="GO:0005741">
    <property type="term" value="C:mitochondrial outer membrane"/>
    <property type="evidence" value="ECO:0000318"/>
    <property type="project" value="GO_Central"/>
</dbReference>
<keyword evidence="2" id="KW-0053">Apoptosis</keyword>
<evidence type="ECO:0000259" key="4">
    <source>
        <dbReference type="Pfam" id="PF00452"/>
    </source>
</evidence>
<evidence type="ECO:0000256" key="1">
    <source>
        <dbReference type="ARBA" id="ARBA00009458"/>
    </source>
</evidence>
<dbReference type="OMA" id="RCIHEGK"/>
<dbReference type="GO" id="GO:0001836">
    <property type="term" value="P:release of cytochrome c from mitochondria"/>
    <property type="evidence" value="ECO:0000318"/>
    <property type="project" value="GO_Central"/>
</dbReference>
<dbReference type="InterPro" id="IPR002475">
    <property type="entry name" value="Bcl2-like"/>
</dbReference>
<dbReference type="EnsemblMetazoa" id="XM_003726072">
    <property type="protein sequence ID" value="XP_003726120"/>
    <property type="gene ID" value="LOC100888576"/>
</dbReference>
<evidence type="ECO:0000256" key="2">
    <source>
        <dbReference type="ARBA" id="ARBA00022703"/>
    </source>
</evidence>
<sequence>MKRCTNMEEKQSQKKTTMRNGNGQAPSSLPSSGGANLYPNGHGEPEMSPTSKEFRESSFANRRKSSQMLSPLRMRKMPQGVDSIDGVEDRCEVEEEGVVLFNCFLEGELARSGIPETKVIETAVTSATLESKQKEPAVNVSAFQFNPQVDSTKMSANGSFTPSLQMYKNPRWAKSGRDLKKLADQFASSRERDGVRAKARETVGDNEISAAMFWDLLSELFFQGTITRERIVVLFFFCSDVAIFALQRNSIDYFHRFMVWALQYIRSRVCTWVADNGGWEAVLYLSANKFIFFGKIALGCAVAYGAYKIGKVTYASITRP</sequence>
<dbReference type="GO" id="GO:0043065">
    <property type="term" value="P:positive regulation of apoptotic process"/>
    <property type="evidence" value="ECO:0000318"/>
    <property type="project" value="GO_Central"/>
</dbReference>
<proteinExistence type="inferred from homology"/>
<dbReference type="PANTHER" id="PTHR11256:SF21">
    <property type="entry name" value="BCL-2 BCL-2 HOMOLOGY REGION 1-3 DOMAIN-CONTAINING PROTEIN"/>
    <property type="match status" value="1"/>
</dbReference>
<dbReference type="GO" id="GO:0008630">
    <property type="term" value="P:intrinsic apoptotic signaling pathway in response to DNA damage"/>
    <property type="evidence" value="ECO:0000318"/>
    <property type="project" value="GO_Central"/>
</dbReference>
<dbReference type="RefSeq" id="XP_030832166.1">
    <property type="nucleotide sequence ID" value="XM_030976306.1"/>
</dbReference>
<reference evidence="5" key="2">
    <citation type="submission" date="2021-01" db="UniProtKB">
        <authorList>
            <consortium name="EnsemblMetazoa"/>
        </authorList>
    </citation>
    <scope>IDENTIFICATION</scope>
</reference>